<dbReference type="EMBL" id="LVJN01000020">
    <property type="protein sequence ID" value="OSM01782.1"/>
    <property type="molecule type" value="Genomic_DNA"/>
</dbReference>
<evidence type="ECO:0000313" key="2">
    <source>
        <dbReference type="EMBL" id="OSM01782.1"/>
    </source>
</evidence>
<reference evidence="2 3" key="1">
    <citation type="journal article" date="2016" name="BMC Genomics">
        <title>Combined genomic and structural analyses of a cultured magnetotactic bacterium reveals its niche adaptation to a dynamic environment.</title>
        <authorList>
            <person name="Araujo A.C."/>
            <person name="Morillo V."/>
            <person name="Cypriano J."/>
            <person name="Teixeira L.C."/>
            <person name="Leao P."/>
            <person name="Lyra S."/>
            <person name="Almeida L.G."/>
            <person name="Bazylinski D.A."/>
            <person name="Vasconcellos A.T."/>
            <person name="Abreu F."/>
            <person name="Lins U."/>
        </authorList>
    </citation>
    <scope>NUCLEOTIDE SEQUENCE [LARGE SCALE GENOMIC DNA]</scope>
    <source>
        <strain evidence="2 3">IT-1</strain>
    </source>
</reference>
<evidence type="ECO:0000313" key="3">
    <source>
        <dbReference type="Proteomes" id="UP000194003"/>
    </source>
</evidence>
<gene>
    <name evidence="2" type="ORF">MAIT1_01820</name>
</gene>
<feature type="compositionally biased region" description="Basic residues" evidence="1">
    <location>
        <begin position="76"/>
        <end position="89"/>
    </location>
</feature>
<feature type="region of interest" description="Disordered" evidence="1">
    <location>
        <begin position="63"/>
        <end position="89"/>
    </location>
</feature>
<proteinExistence type="predicted"/>
<keyword evidence="3" id="KW-1185">Reference proteome</keyword>
<dbReference type="AlphaFoldDB" id="A0A1Y2K1D5"/>
<protein>
    <submittedName>
        <fullName evidence="2">Uncharacterized protein</fullName>
    </submittedName>
</protein>
<comment type="caution">
    <text evidence="2">The sequence shown here is derived from an EMBL/GenBank/DDBJ whole genome shotgun (WGS) entry which is preliminary data.</text>
</comment>
<evidence type="ECO:0000256" key="1">
    <source>
        <dbReference type="SAM" id="MobiDB-lite"/>
    </source>
</evidence>
<accession>A0A1Y2K1D5</accession>
<name>A0A1Y2K1D5_9PROT</name>
<dbReference type="STRING" id="1434232.MAIT1_01820"/>
<sequence length="89" mass="9821">MVARRGGDDATRLLRVAQVGDAIVGAAQFEGEYRLQIFALEQHVVAQLAREQRSGVQRRLHGGFIDAGGEDAAQQRIKHKSKRPRGSEQ</sequence>
<dbReference type="Proteomes" id="UP000194003">
    <property type="component" value="Unassembled WGS sequence"/>
</dbReference>
<organism evidence="2 3">
    <name type="scientific">Magnetofaba australis IT-1</name>
    <dbReference type="NCBI Taxonomy" id="1434232"/>
    <lineage>
        <taxon>Bacteria</taxon>
        <taxon>Pseudomonadati</taxon>
        <taxon>Pseudomonadota</taxon>
        <taxon>Magnetococcia</taxon>
        <taxon>Magnetococcales</taxon>
        <taxon>Magnetococcaceae</taxon>
        <taxon>Magnetofaba</taxon>
    </lineage>
</organism>